<reference evidence="9 10" key="1">
    <citation type="submission" date="2018-11" db="EMBL/GenBank/DDBJ databases">
        <title>Complete genome sequencing of the Actinobacteria Serinibacter sp. K3-2.</title>
        <authorList>
            <person name="Rakitin A.L."/>
            <person name="Beletsky A.V."/>
            <person name="Mardanov A.V."/>
            <person name="Ravin N.V."/>
            <person name="Gromova A.S."/>
            <person name="Filippova S.N."/>
            <person name="Gal'Chenko V.F."/>
        </authorList>
    </citation>
    <scope>NUCLEOTIDE SEQUENCE [LARGE SCALE GENOMIC DNA]</scope>
    <source>
        <strain evidence="9 10">K3-2</strain>
    </source>
</reference>
<feature type="transmembrane region" description="Helical" evidence="7">
    <location>
        <begin position="12"/>
        <end position="35"/>
    </location>
</feature>
<dbReference type="RefSeq" id="WP_135849087.1">
    <property type="nucleotide sequence ID" value="NZ_RHPJ01000002.1"/>
</dbReference>
<dbReference type="OrthoDB" id="9780560at2"/>
<comment type="similarity">
    <text evidence="6">Belongs to the ABC-4 integral membrane protein family.</text>
</comment>
<dbReference type="InterPro" id="IPR003838">
    <property type="entry name" value="ABC3_permease_C"/>
</dbReference>
<dbReference type="PANTHER" id="PTHR30572:SF4">
    <property type="entry name" value="ABC TRANSPORTER PERMEASE YTRF"/>
    <property type="match status" value="1"/>
</dbReference>
<dbReference type="Proteomes" id="UP000297318">
    <property type="component" value="Unassembled WGS sequence"/>
</dbReference>
<feature type="domain" description="ABC3 transporter permease C-terminal" evidence="8">
    <location>
        <begin position="267"/>
        <end position="383"/>
    </location>
</feature>
<organism evidence="9 10">
    <name type="scientific">Serinibacter arcticus</name>
    <dbReference type="NCBI Taxonomy" id="1655435"/>
    <lineage>
        <taxon>Bacteria</taxon>
        <taxon>Bacillati</taxon>
        <taxon>Actinomycetota</taxon>
        <taxon>Actinomycetes</taxon>
        <taxon>Micrococcales</taxon>
        <taxon>Beutenbergiaceae</taxon>
        <taxon>Serinibacter</taxon>
    </lineage>
</organism>
<dbReference type="EMBL" id="RHPJ01000002">
    <property type="protein sequence ID" value="TGO05016.1"/>
    <property type="molecule type" value="Genomic_DNA"/>
</dbReference>
<feature type="transmembrane region" description="Helical" evidence="7">
    <location>
        <begin position="316"/>
        <end position="342"/>
    </location>
</feature>
<evidence type="ECO:0000256" key="2">
    <source>
        <dbReference type="ARBA" id="ARBA00022475"/>
    </source>
</evidence>
<evidence type="ECO:0000256" key="6">
    <source>
        <dbReference type="ARBA" id="ARBA00038076"/>
    </source>
</evidence>
<evidence type="ECO:0000256" key="3">
    <source>
        <dbReference type="ARBA" id="ARBA00022692"/>
    </source>
</evidence>
<dbReference type="Pfam" id="PF02687">
    <property type="entry name" value="FtsX"/>
    <property type="match status" value="2"/>
</dbReference>
<feature type="transmembrane region" description="Helical" evidence="7">
    <location>
        <begin position="712"/>
        <end position="740"/>
    </location>
</feature>
<protein>
    <submittedName>
        <fullName evidence="9">Putative ABC transporter protein</fullName>
    </submittedName>
</protein>
<evidence type="ECO:0000256" key="1">
    <source>
        <dbReference type="ARBA" id="ARBA00004651"/>
    </source>
</evidence>
<dbReference type="GO" id="GO:0005886">
    <property type="term" value="C:plasma membrane"/>
    <property type="evidence" value="ECO:0007669"/>
    <property type="project" value="UniProtKB-SubCell"/>
</dbReference>
<evidence type="ECO:0000256" key="5">
    <source>
        <dbReference type="ARBA" id="ARBA00023136"/>
    </source>
</evidence>
<evidence type="ECO:0000256" key="7">
    <source>
        <dbReference type="SAM" id="Phobius"/>
    </source>
</evidence>
<evidence type="ECO:0000256" key="4">
    <source>
        <dbReference type="ARBA" id="ARBA00022989"/>
    </source>
</evidence>
<feature type="transmembrane region" description="Helical" evidence="7">
    <location>
        <begin position="808"/>
        <end position="829"/>
    </location>
</feature>
<keyword evidence="2" id="KW-1003">Cell membrane</keyword>
<gene>
    <name evidence="9" type="ORF">SERN_1020</name>
</gene>
<evidence type="ECO:0000313" key="10">
    <source>
        <dbReference type="Proteomes" id="UP000297318"/>
    </source>
</evidence>
<feature type="transmembrane region" description="Helical" evidence="7">
    <location>
        <begin position="410"/>
        <end position="432"/>
    </location>
</feature>
<feature type="transmembrane region" description="Helical" evidence="7">
    <location>
        <begin position="362"/>
        <end position="384"/>
    </location>
</feature>
<comment type="subcellular location">
    <subcellularLocation>
        <location evidence="1">Cell membrane</location>
        <topology evidence="1">Multi-pass membrane protein</topology>
    </subcellularLocation>
</comment>
<feature type="transmembrane region" description="Helical" evidence="7">
    <location>
        <begin position="263"/>
        <end position="289"/>
    </location>
</feature>
<feature type="transmembrane region" description="Helical" evidence="7">
    <location>
        <begin position="761"/>
        <end position="788"/>
    </location>
</feature>
<feature type="transmembrane region" description="Helical" evidence="7">
    <location>
        <begin position="438"/>
        <end position="466"/>
    </location>
</feature>
<dbReference type="GO" id="GO:0022857">
    <property type="term" value="F:transmembrane transporter activity"/>
    <property type="evidence" value="ECO:0007669"/>
    <property type="project" value="TreeGrafter"/>
</dbReference>
<comment type="caution">
    <text evidence="9">The sequence shown here is derived from an EMBL/GenBank/DDBJ whole genome shotgun (WGS) entry which is preliminary data.</text>
</comment>
<keyword evidence="3 7" id="KW-0812">Transmembrane</keyword>
<evidence type="ECO:0000259" key="8">
    <source>
        <dbReference type="Pfam" id="PF02687"/>
    </source>
</evidence>
<feature type="domain" description="ABC3 transporter permease C-terminal" evidence="8">
    <location>
        <begin position="719"/>
        <end position="839"/>
    </location>
</feature>
<evidence type="ECO:0000313" key="9">
    <source>
        <dbReference type="EMBL" id="TGO05016.1"/>
    </source>
</evidence>
<name>A0A4Z1DZL8_9MICO</name>
<dbReference type="AlphaFoldDB" id="A0A4Z1DZL8"/>
<feature type="transmembrane region" description="Helical" evidence="7">
    <location>
        <begin position="499"/>
        <end position="519"/>
    </location>
</feature>
<sequence>MWRLTWAQMRRNVGKLIAVGIAIALGTGFITATFVTTNAVEDTALAAARSSVGDPDLVVSSSAYALEDSDRDALAAIDGVAAVQVAANVFREIATPQGQEVLVLNAPATDPRLGTTTLLEGREPEAAGEIALPTSTADRLGVALGDSVDLVSTVYSDDASAEPTRTVEQVTLVGLLSDGTGFGFGLPSALAAPADLEGWRADDGNSTYSLLTLTTDDGADVAAVGDAVTAAVASTDSTTVITGEQYARDVAASFTDGIQIFRALILAFAAVAMAVAGIVIANTFTVLVAQRTRTLALLRCVGATKTQIRRSVRLEALVLGVVASVAGILIGLGLGQLALSIIHARVEGVPAPTTVPVDLATILVPLLSGVVVTVVAAGGAARLATSVAPLAAMRPVDAVVSERSRRLRPILGWILTGGGLALMVGALVMSRVEGTFEVALAVGVLGGLISIVGVVMAAITIVPALAGLLGRGVARLGGAPLTLAATNSVRNPRRTTSTATALIVGVALVTMMSTGAAMAREQLESELDAQFAIDVAVGGENLSPATIDAITAVDGVQDTVLLRTAQIDVETASFATTATVYVADPATIGSVLATAPADWDPSTVLADGYLISQDGPVTLGTVGEGEEFDGVLVEGLPDYSIMVTEQVADELELVGSQESLWIALADDADPVDAADAIRDAVSDTTAGTDAAAPQVGGGAIEKAGFTQVLDTLLAVVVGLLGVAVVIALIGVANTLSLSVVERRRENALLRALGLTRRQLRATLAVEGVLLAAVGAIVGLVLGLVYGWIGGLLLLGPTTGMTVGSLSVPWNAVLAVLAVAVAAGVLASVLPARGAVRVPPVAALAAE</sequence>
<accession>A0A4Z1DZL8</accession>
<proteinExistence type="inferred from homology"/>
<keyword evidence="5 7" id="KW-0472">Membrane</keyword>
<keyword evidence="10" id="KW-1185">Reference proteome</keyword>
<dbReference type="InterPro" id="IPR050250">
    <property type="entry name" value="Macrolide_Exporter_MacB"/>
</dbReference>
<keyword evidence="4 7" id="KW-1133">Transmembrane helix</keyword>
<dbReference type="PANTHER" id="PTHR30572">
    <property type="entry name" value="MEMBRANE COMPONENT OF TRANSPORTER-RELATED"/>
    <property type="match status" value="1"/>
</dbReference>